<sequence>MNREIWTAVDDYFDGALVPPDAALDAALAASEEAGLPRIAVPPNQGKVLWFLARLQGARRILEVGTLGGYSTIWLARALPEDGRLITLEADSGHAAVARGNIEHAGLAKVVDVRLGPALETLPEIAAEGLGPFDMVFIDADKSAGADYFAWAVELSRPGTLIVVDNVVRRGEVVAPGNDDPDVLGVRRLADAVAADPRATGVALQTVGRKGHDGFLMALVEDA</sequence>
<dbReference type="InterPro" id="IPR050362">
    <property type="entry name" value="Cation-dep_OMT"/>
</dbReference>
<gene>
    <name evidence="4" type="ORF">Airi02_026250</name>
</gene>
<proteinExistence type="predicted"/>
<reference evidence="4" key="1">
    <citation type="submission" date="2023-03" db="EMBL/GenBank/DDBJ databases">
        <title>Actinoallomurus iriomotensis NBRC 103684.</title>
        <authorList>
            <person name="Ichikawa N."/>
            <person name="Sato H."/>
            <person name="Tonouchi N."/>
        </authorList>
    </citation>
    <scope>NUCLEOTIDE SEQUENCE</scope>
    <source>
        <strain evidence="4">NBRC 103684</strain>
    </source>
</reference>
<accession>A0A9W6W0A7</accession>
<dbReference type="Proteomes" id="UP001165074">
    <property type="component" value="Unassembled WGS sequence"/>
</dbReference>
<dbReference type="Pfam" id="PF01596">
    <property type="entry name" value="Methyltransf_3"/>
    <property type="match status" value="1"/>
</dbReference>
<dbReference type="SUPFAM" id="SSF53335">
    <property type="entry name" value="S-adenosyl-L-methionine-dependent methyltransferases"/>
    <property type="match status" value="1"/>
</dbReference>
<keyword evidence="2" id="KW-0808">Transferase</keyword>
<comment type="caution">
    <text evidence="4">The sequence shown here is derived from an EMBL/GenBank/DDBJ whole genome shotgun (WGS) entry which is preliminary data.</text>
</comment>
<name>A0A9W6W0A7_9ACTN</name>
<evidence type="ECO:0000313" key="5">
    <source>
        <dbReference type="Proteomes" id="UP001165074"/>
    </source>
</evidence>
<dbReference type="PANTHER" id="PTHR10509:SF14">
    <property type="entry name" value="CAFFEOYL-COA O-METHYLTRANSFERASE 3-RELATED"/>
    <property type="match status" value="1"/>
</dbReference>
<evidence type="ECO:0000256" key="1">
    <source>
        <dbReference type="ARBA" id="ARBA00022603"/>
    </source>
</evidence>
<keyword evidence="5" id="KW-1185">Reference proteome</keyword>
<evidence type="ECO:0000256" key="2">
    <source>
        <dbReference type="ARBA" id="ARBA00022679"/>
    </source>
</evidence>
<dbReference type="AlphaFoldDB" id="A0A9W6W0A7"/>
<organism evidence="4 5">
    <name type="scientific">Actinoallomurus iriomotensis</name>
    <dbReference type="NCBI Taxonomy" id="478107"/>
    <lineage>
        <taxon>Bacteria</taxon>
        <taxon>Bacillati</taxon>
        <taxon>Actinomycetota</taxon>
        <taxon>Actinomycetes</taxon>
        <taxon>Streptosporangiales</taxon>
        <taxon>Thermomonosporaceae</taxon>
        <taxon>Actinoallomurus</taxon>
    </lineage>
</organism>
<dbReference type="InterPro" id="IPR029063">
    <property type="entry name" value="SAM-dependent_MTases_sf"/>
</dbReference>
<dbReference type="PROSITE" id="PS51682">
    <property type="entry name" value="SAM_OMT_I"/>
    <property type="match status" value="1"/>
</dbReference>
<dbReference type="PANTHER" id="PTHR10509">
    <property type="entry name" value="O-METHYLTRANSFERASE-RELATED"/>
    <property type="match status" value="1"/>
</dbReference>
<protein>
    <submittedName>
        <fullName evidence="4">O-methyltransferase</fullName>
    </submittedName>
</protein>
<dbReference type="GO" id="GO:0008757">
    <property type="term" value="F:S-adenosylmethionine-dependent methyltransferase activity"/>
    <property type="evidence" value="ECO:0007669"/>
    <property type="project" value="TreeGrafter"/>
</dbReference>
<keyword evidence="3" id="KW-0949">S-adenosyl-L-methionine</keyword>
<dbReference type="GO" id="GO:0032259">
    <property type="term" value="P:methylation"/>
    <property type="evidence" value="ECO:0007669"/>
    <property type="project" value="UniProtKB-KW"/>
</dbReference>
<dbReference type="GO" id="GO:0008171">
    <property type="term" value="F:O-methyltransferase activity"/>
    <property type="evidence" value="ECO:0007669"/>
    <property type="project" value="InterPro"/>
</dbReference>
<dbReference type="InterPro" id="IPR002935">
    <property type="entry name" value="SAM_O-MeTrfase"/>
</dbReference>
<dbReference type="RefSeq" id="WP_285570620.1">
    <property type="nucleotide sequence ID" value="NZ_BSTK01000003.1"/>
</dbReference>
<keyword evidence="1" id="KW-0489">Methyltransferase</keyword>
<dbReference type="EMBL" id="BSTK01000003">
    <property type="protein sequence ID" value="GLY84696.1"/>
    <property type="molecule type" value="Genomic_DNA"/>
</dbReference>
<evidence type="ECO:0000256" key="3">
    <source>
        <dbReference type="ARBA" id="ARBA00022691"/>
    </source>
</evidence>
<evidence type="ECO:0000313" key="4">
    <source>
        <dbReference type="EMBL" id="GLY84696.1"/>
    </source>
</evidence>
<dbReference type="Gene3D" id="3.40.50.150">
    <property type="entry name" value="Vaccinia Virus protein VP39"/>
    <property type="match status" value="1"/>
</dbReference>